<dbReference type="InterPro" id="IPR011059">
    <property type="entry name" value="Metal-dep_hydrolase_composite"/>
</dbReference>
<dbReference type="SUPFAM" id="SSF51338">
    <property type="entry name" value="Composite domain of metallo-dependent hydrolases"/>
    <property type="match status" value="1"/>
</dbReference>
<evidence type="ECO:0000313" key="3">
    <source>
        <dbReference type="Proteomes" id="UP000007174"/>
    </source>
</evidence>
<feature type="domain" description="Amidohydrolase 3" evidence="1">
    <location>
        <begin position="4"/>
        <end position="90"/>
    </location>
</feature>
<dbReference type="STRING" id="759273.H1W3C0"/>
<dbReference type="GO" id="GO:0016810">
    <property type="term" value="F:hydrolase activity, acting on carbon-nitrogen (but not peptide) bonds"/>
    <property type="evidence" value="ECO:0007669"/>
    <property type="project" value="InterPro"/>
</dbReference>
<sequence length="102" mass="11088">MSNLYIATTRRSAREPGLETVVNPQFALSLCDVVAGATEGAARSCFLEDRVGSLEVGKRADLAVLDIEWEPAKALEATVVETWFDGKLVYPVKETSETMTHG</sequence>
<dbReference type="InterPro" id="IPR013108">
    <property type="entry name" value="Amidohydro_3"/>
</dbReference>
<dbReference type="Gene3D" id="2.30.40.10">
    <property type="entry name" value="Urease, subunit C, domain 1"/>
    <property type="match status" value="1"/>
</dbReference>
<proteinExistence type="predicted"/>
<gene>
    <name evidence="2" type="ORF">CH063_15548</name>
</gene>
<organism evidence="2 3">
    <name type="scientific">Colletotrichum higginsianum (strain IMI 349063)</name>
    <name type="common">Crucifer anthracnose fungus</name>
    <dbReference type="NCBI Taxonomy" id="759273"/>
    <lineage>
        <taxon>Eukaryota</taxon>
        <taxon>Fungi</taxon>
        <taxon>Dikarya</taxon>
        <taxon>Ascomycota</taxon>
        <taxon>Pezizomycotina</taxon>
        <taxon>Sordariomycetes</taxon>
        <taxon>Hypocreomycetidae</taxon>
        <taxon>Glomerellales</taxon>
        <taxon>Glomerellaceae</taxon>
        <taxon>Colletotrichum</taxon>
        <taxon>Colletotrichum destructivum species complex</taxon>
    </lineage>
</organism>
<dbReference type="AlphaFoldDB" id="H1W3C0"/>
<dbReference type="EMBL" id="CACQ02009238">
    <property type="protein sequence ID" value="CCF46983.1"/>
    <property type="molecule type" value="Genomic_DNA"/>
</dbReference>
<reference evidence="3" key="1">
    <citation type="journal article" date="2012" name="Nat. Genet.">
        <title>Lifestyle transitions in plant pathogenic Colletotrichum fungi deciphered by genome and transcriptome analyses.</title>
        <authorList>
            <person name="O'Connell R.J."/>
            <person name="Thon M.R."/>
            <person name="Hacquard S."/>
            <person name="Amyotte S.G."/>
            <person name="Kleemann J."/>
            <person name="Torres M.F."/>
            <person name="Damm U."/>
            <person name="Buiate E.A."/>
            <person name="Epstein L."/>
            <person name="Alkan N."/>
            <person name="Altmueller J."/>
            <person name="Alvarado-Balderrama L."/>
            <person name="Bauser C.A."/>
            <person name="Becker C."/>
            <person name="Birren B.W."/>
            <person name="Chen Z."/>
            <person name="Choi J."/>
            <person name="Crouch J.A."/>
            <person name="Duvick J.P."/>
            <person name="Farman M.A."/>
            <person name="Gan P."/>
            <person name="Heiman D."/>
            <person name="Henrissat B."/>
            <person name="Howard R.J."/>
            <person name="Kabbage M."/>
            <person name="Koch C."/>
            <person name="Kracher B."/>
            <person name="Kubo Y."/>
            <person name="Law A.D."/>
            <person name="Lebrun M.-H."/>
            <person name="Lee Y.-H."/>
            <person name="Miyara I."/>
            <person name="Moore N."/>
            <person name="Neumann U."/>
            <person name="Nordstroem K."/>
            <person name="Panaccione D.G."/>
            <person name="Panstruga R."/>
            <person name="Place M."/>
            <person name="Proctor R.H."/>
            <person name="Prusky D."/>
            <person name="Rech G."/>
            <person name="Reinhardt R."/>
            <person name="Rollins J.A."/>
            <person name="Rounsley S."/>
            <person name="Schardl C.L."/>
            <person name="Schwartz D.C."/>
            <person name="Shenoy N."/>
            <person name="Shirasu K."/>
            <person name="Sikhakolli U.R."/>
            <person name="Stueber K."/>
            <person name="Sukno S.A."/>
            <person name="Sweigard J.A."/>
            <person name="Takano Y."/>
            <person name="Takahara H."/>
            <person name="Trail F."/>
            <person name="van der Does H.C."/>
            <person name="Voll L.M."/>
            <person name="Will I."/>
            <person name="Young S."/>
            <person name="Zeng Q."/>
            <person name="Zhang J."/>
            <person name="Zhou S."/>
            <person name="Dickman M.B."/>
            <person name="Schulze-Lefert P."/>
            <person name="Ver Loren van Themaat E."/>
            <person name="Ma L.-J."/>
            <person name="Vaillancourt L.J."/>
        </authorList>
    </citation>
    <scope>NUCLEOTIDE SEQUENCE [LARGE SCALE GENOMIC DNA]</scope>
    <source>
        <strain evidence="3">IMI 349063</strain>
    </source>
</reference>
<dbReference type="Gene3D" id="3.20.20.140">
    <property type="entry name" value="Metal-dependent hydrolases"/>
    <property type="match status" value="1"/>
</dbReference>
<dbReference type="PANTHER" id="PTHR22642:SF20">
    <property type="entry name" value="AMIDOHYDROLASE 3 DOMAIN-CONTAINING PROTEIN"/>
    <property type="match status" value="1"/>
</dbReference>
<dbReference type="HOGENOM" id="CLU_2277318_0_0_1"/>
<dbReference type="Proteomes" id="UP000007174">
    <property type="component" value="Unassembled WGS sequence"/>
</dbReference>
<dbReference type="eggNOG" id="ENOG502QWA6">
    <property type="taxonomic scope" value="Eukaryota"/>
</dbReference>
<evidence type="ECO:0000259" key="1">
    <source>
        <dbReference type="Pfam" id="PF07969"/>
    </source>
</evidence>
<dbReference type="VEuPathDB" id="FungiDB:CH63R_05620"/>
<protein>
    <recommendedName>
        <fullName evidence="1">Amidohydrolase 3 domain-containing protein</fullName>
    </recommendedName>
</protein>
<evidence type="ECO:0000313" key="2">
    <source>
        <dbReference type="EMBL" id="CCF46983.1"/>
    </source>
</evidence>
<dbReference type="PANTHER" id="PTHR22642">
    <property type="entry name" value="IMIDAZOLONEPROPIONASE"/>
    <property type="match status" value="1"/>
</dbReference>
<accession>H1W3C0</accession>
<dbReference type="Pfam" id="PF07969">
    <property type="entry name" value="Amidohydro_3"/>
    <property type="match status" value="1"/>
</dbReference>
<name>H1W3C0_COLHI</name>